<dbReference type="PANTHER" id="PTHR44167">
    <property type="entry name" value="OVARIAN-SPECIFIC SERINE/THREONINE-PROTEIN KINASE LOK-RELATED"/>
    <property type="match status" value="1"/>
</dbReference>
<feature type="chain" id="PRO_5023867053" description="Protein kinase domain-containing protein" evidence="1">
    <location>
        <begin position="23"/>
        <end position="252"/>
    </location>
</feature>
<dbReference type="GO" id="GO:0005634">
    <property type="term" value="C:nucleus"/>
    <property type="evidence" value="ECO:0007669"/>
    <property type="project" value="TreeGrafter"/>
</dbReference>
<evidence type="ECO:0000256" key="1">
    <source>
        <dbReference type="SAM" id="SignalP"/>
    </source>
</evidence>
<feature type="signal peptide" evidence="1">
    <location>
        <begin position="1"/>
        <end position="22"/>
    </location>
</feature>
<organism evidence="3 4">
    <name type="scientific">Streblomastix strix</name>
    <dbReference type="NCBI Taxonomy" id="222440"/>
    <lineage>
        <taxon>Eukaryota</taxon>
        <taxon>Metamonada</taxon>
        <taxon>Preaxostyla</taxon>
        <taxon>Oxymonadida</taxon>
        <taxon>Streblomastigidae</taxon>
        <taxon>Streblomastix</taxon>
    </lineage>
</organism>
<comment type="caution">
    <text evidence="3">The sequence shown here is derived from an EMBL/GenBank/DDBJ whole genome shotgun (WGS) entry which is preliminary data.</text>
</comment>
<feature type="domain" description="Protein kinase" evidence="2">
    <location>
        <begin position="1"/>
        <end position="252"/>
    </location>
</feature>
<dbReference type="AlphaFoldDB" id="A0A5J4UQI1"/>
<accession>A0A5J4UQI1</accession>
<dbReference type="GO" id="GO:0044773">
    <property type="term" value="P:mitotic DNA damage checkpoint signaling"/>
    <property type="evidence" value="ECO:0007669"/>
    <property type="project" value="TreeGrafter"/>
</dbReference>
<gene>
    <name evidence="3" type="ORF">EZS28_031807</name>
</gene>
<evidence type="ECO:0000313" key="4">
    <source>
        <dbReference type="Proteomes" id="UP000324800"/>
    </source>
</evidence>
<evidence type="ECO:0000259" key="2">
    <source>
        <dbReference type="PROSITE" id="PS50011"/>
    </source>
</evidence>
<protein>
    <recommendedName>
        <fullName evidence="2">Protein kinase domain-containing protein</fullName>
    </recommendedName>
</protein>
<dbReference type="InterPro" id="IPR000719">
    <property type="entry name" value="Prot_kinase_dom"/>
</dbReference>
<dbReference type="SUPFAM" id="SSF56112">
    <property type="entry name" value="Protein kinase-like (PK-like)"/>
    <property type="match status" value="1"/>
</dbReference>
<keyword evidence="1" id="KW-0732">Signal</keyword>
<dbReference type="PROSITE" id="PS50011">
    <property type="entry name" value="PROTEIN_KINASE_DOM"/>
    <property type="match status" value="1"/>
</dbReference>
<name>A0A5J4UQI1_9EUKA</name>
<dbReference type="Proteomes" id="UP000324800">
    <property type="component" value="Unassembled WGS sequence"/>
</dbReference>
<sequence length="252" mass="28468">MAGFKRYMIFLVHNVQTGLVAAKVMESADFDNERWNKIGILQEGEPIPFVVKYIAQKQVEQREIILMDFANMESLDCIIERNQDLSPGTLRAIAKQLFEGLRLMHSKGFVHGNIRSKNVFLHNPHGSNRVIVKIAGFDMVKPEKRQYREMKSKAGIVSLERQLSKAPEQVIRDGKVDAKTDIWSAGVVLFQLVGFEYLIKATTVPELQTRFTAEQALQHHYFTGPQVQLEISTEAKQVASSALQAQQNGDAI</sequence>
<reference evidence="3 4" key="1">
    <citation type="submission" date="2019-03" db="EMBL/GenBank/DDBJ databases">
        <title>Single cell metagenomics reveals metabolic interactions within the superorganism composed of flagellate Streblomastix strix and complex community of Bacteroidetes bacteria on its surface.</title>
        <authorList>
            <person name="Treitli S.C."/>
            <person name="Kolisko M."/>
            <person name="Husnik F."/>
            <person name="Keeling P."/>
            <person name="Hampl V."/>
        </authorList>
    </citation>
    <scope>NUCLEOTIDE SEQUENCE [LARGE SCALE GENOMIC DNA]</scope>
    <source>
        <strain evidence="3">ST1C</strain>
    </source>
</reference>
<dbReference type="Gene3D" id="1.10.510.10">
    <property type="entry name" value="Transferase(Phosphotransferase) domain 1"/>
    <property type="match status" value="1"/>
</dbReference>
<dbReference type="CDD" id="cd00180">
    <property type="entry name" value="PKc"/>
    <property type="match status" value="1"/>
</dbReference>
<dbReference type="InterPro" id="IPR011009">
    <property type="entry name" value="Kinase-like_dom_sf"/>
</dbReference>
<dbReference type="PANTHER" id="PTHR44167:SF24">
    <property type="entry name" value="SERINE_THREONINE-PROTEIN KINASE CHK2"/>
    <property type="match status" value="1"/>
</dbReference>
<evidence type="ECO:0000313" key="3">
    <source>
        <dbReference type="EMBL" id="KAA6372667.1"/>
    </source>
</evidence>
<dbReference type="GO" id="GO:0005524">
    <property type="term" value="F:ATP binding"/>
    <property type="evidence" value="ECO:0007669"/>
    <property type="project" value="InterPro"/>
</dbReference>
<dbReference type="GO" id="GO:0004674">
    <property type="term" value="F:protein serine/threonine kinase activity"/>
    <property type="evidence" value="ECO:0007669"/>
    <property type="project" value="TreeGrafter"/>
</dbReference>
<dbReference type="Pfam" id="PF00069">
    <property type="entry name" value="Pkinase"/>
    <property type="match status" value="1"/>
</dbReference>
<proteinExistence type="predicted"/>
<dbReference type="OrthoDB" id="5979581at2759"/>
<dbReference type="EMBL" id="SNRW01013400">
    <property type="protein sequence ID" value="KAA6372667.1"/>
    <property type="molecule type" value="Genomic_DNA"/>
</dbReference>